<feature type="compositionally biased region" description="Low complexity" evidence="1">
    <location>
        <begin position="81"/>
        <end position="96"/>
    </location>
</feature>
<accession>A0AAD1IU44</accession>
<name>A0AAD1IU44_9MYCO</name>
<dbReference type="EMBL" id="AP022586">
    <property type="protein sequence ID" value="BBY17763.1"/>
    <property type="molecule type" value="Genomic_DNA"/>
</dbReference>
<protein>
    <submittedName>
        <fullName evidence="2">Uncharacterized protein</fullName>
    </submittedName>
</protein>
<feature type="region of interest" description="Disordered" evidence="1">
    <location>
        <begin position="34"/>
        <end position="96"/>
    </location>
</feature>
<reference evidence="2 3" key="1">
    <citation type="journal article" date="2019" name="Emerg. Microbes Infect.">
        <title>Comprehensive subspecies identification of 175 nontuberculous mycobacteria species based on 7547 genomic profiles.</title>
        <authorList>
            <person name="Matsumoto Y."/>
            <person name="Kinjo T."/>
            <person name="Motooka D."/>
            <person name="Nabeya D."/>
            <person name="Jung N."/>
            <person name="Uechi K."/>
            <person name="Horii T."/>
            <person name="Iida T."/>
            <person name="Fujita J."/>
            <person name="Nakamura S."/>
        </authorList>
    </citation>
    <scope>NUCLEOTIDE SEQUENCE [LARGE SCALE GENOMIC DNA]</scope>
    <source>
        <strain evidence="2 3">JCM 17423</strain>
    </source>
</reference>
<dbReference type="AlphaFoldDB" id="A0AAD1IU44"/>
<keyword evidence="3" id="KW-1185">Reference proteome</keyword>
<proteinExistence type="predicted"/>
<organism evidence="2 3">
    <name type="scientific">Mycolicibacterium litorale</name>
    <dbReference type="NCBI Taxonomy" id="758802"/>
    <lineage>
        <taxon>Bacteria</taxon>
        <taxon>Bacillati</taxon>
        <taxon>Actinomycetota</taxon>
        <taxon>Actinomycetes</taxon>
        <taxon>Mycobacteriales</taxon>
        <taxon>Mycobacteriaceae</taxon>
        <taxon>Mycolicibacterium</taxon>
    </lineage>
</organism>
<dbReference type="Proteomes" id="UP000466607">
    <property type="component" value="Chromosome"/>
</dbReference>
<gene>
    <name evidence="2" type="ORF">MLIT_33550</name>
</gene>
<evidence type="ECO:0000313" key="3">
    <source>
        <dbReference type="Proteomes" id="UP000466607"/>
    </source>
</evidence>
<sequence length="96" mass="10482">MADPAGLAGLQLLRRYTLQHVLVDSYGPMNCRYGVGSEDRDHSGPQFKGPTMSDKSPRQTMSKKSGKSLKEKRVDKHAKASAKLSSADALLNAKKH</sequence>
<evidence type="ECO:0000256" key="1">
    <source>
        <dbReference type="SAM" id="MobiDB-lite"/>
    </source>
</evidence>
<feature type="compositionally biased region" description="Basic and acidic residues" evidence="1">
    <location>
        <begin position="68"/>
        <end position="78"/>
    </location>
</feature>
<evidence type="ECO:0000313" key="2">
    <source>
        <dbReference type="EMBL" id="BBY17763.1"/>
    </source>
</evidence>